<evidence type="ECO:0000313" key="2">
    <source>
        <dbReference type="Proteomes" id="UP000192393"/>
    </source>
</evidence>
<gene>
    <name evidence="1" type="ORF">SAMN06296427_10664</name>
</gene>
<reference evidence="1 2" key="1">
    <citation type="submission" date="2017-04" db="EMBL/GenBank/DDBJ databases">
        <authorList>
            <person name="Afonso C.L."/>
            <person name="Miller P.J."/>
            <person name="Scott M.A."/>
            <person name="Spackman E."/>
            <person name="Goraichik I."/>
            <person name="Dimitrov K.M."/>
            <person name="Suarez D.L."/>
            <person name="Swayne D.E."/>
        </authorList>
    </citation>
    <scope>NUCLEOTIDE SEQUENCE [LARGE SCALE GENOMIC DNA]</scope>
    <source>
        <strain evidence="1 2">CGMCC 1.12708</strain>
    </source>
</reference>
<protein>
    <submittedName>
        <fullName evidence="1">Uncharacterized protein</fullName>
    </submittedName>
</protein>
<proteinExistence type="predicted"/>
<sequence>MIKKETEFRSDLWKTLTSYRVKIVRSIIKNKLFTGRTKKEIQELFGKEDNHYDLDEWSYPVKKNFLGGETYLLLNFKGENVEGHRLYTVYQLGNENILSI</sequence>
<keyword evidence="2" id="KW-1185">Reference proteome</keyword>
<dbReference type="Proteomes" id="UP000192393">
    <property type="component" value="Unassembled WGS sequence"/>
</dbReference>
<dbReference type="RefSeq" id="WP_084017554.1">
    <property type="nucleotide sequence ID" value="NZ_FWXS01000006.1"/>
</dbReference>
<name>A0A1W2BCZ2_9FLAO</name>
<organism evidence="1 2">
    <name type="scientific">Moheibacter sediminis</name>
    <dbReference type="NCBI Taxonomy" id="1434700"/>
    <lineage>
        <taxon>Bacteria</taxon>
        <taxon>Pseudomonadati</taxon>
        <taxon>Bacteroidota</taxon>
        <taxon>Flavobacteriia</taxon>
        <taxon>Flavobacteriales</taxon>
        <taxon>Weeksellaceae</taxon>
        <taxon>Moheibacter</taxon>
    </lineage>
</organism>
<dbReference type="OrthoDB" id="1435015at2"/>
<dbReference type="STRING" id="1434700.SAMN06296427_10664"/>
<dbReference type="AlphaFoldDB" id="A0A1W2BCZ2"/>
<dbReference type="EMBL" id="FWXS01000006">
    <property type="protein sequence ID" value="SMC70640.1"/>
    <property type="molecule type" value="Genomic_DNA"/>
</dbReference>
<accession>A0A1W2BCZ2</accession>
<evidence type="ECO:0000313" key="1">
    <source>
        <dbReference type="EMBL" id="SMC70640.1"/>
    </source>
</evidence>